<accession>A0A8S9JJ05</accession>
<proteinExistence type="predicted"/>
<protein>
    <recommendedName>
        <fullName evidence="3">Reverse transcriptase zinc-binding domain-containing protein</fullName>
    </recommendedName>
</protein>
<gene>
    <name evidence="1" type="ORF">F2Q68_00001783</name>
</gene>
<organism evidence="1 2">
    <name type="scientific">Brassica cretica</name>
    <name type="common">Mustard</name>
    <dbReference type="NCBI Taxonomy" id="69181"/>
    <lineage>
        <taxon>Eukaryota</taxon>
        <taxon>Viridiplantae</taxon>
        <taxon>Streptophyta</taxon>
        <taxon>Embryophyta</taxon>
        <taxon>Tracheophyta</taxon>
        <taxon>Spermatophyta</taxon>
        <taxon>Magnoliopsida</taxon>
        <taxon>eudicotyledons</taxon>
        <taxon>Gunneridae</taxon>
        <taxon>Pentapetalae</taxon>
        <taxon>rosids</taxon>
        <taxon>malvids</taxon>
        <taxon>Brassicales</taxon>
        <taxon>Brassicaceae</taxon>
        <taxon>Brassiceae</taxon>
        <taxon>Brassica</taxon>
    </lineage>
</organism>
<dbReference type="Proteomes" id="UP000712281">
    <property type="component" value="Unassembled WGS sequence"/>
</dbReference>
<dbReference type="AlphaFoldDB" id="A0A8S9JJ05"/>
<reference evidence="1" key="1">
    <citation type="submission" date="2019-12" db="EMBL/GenBank/DDBJ databases">
        <title>Genome sequencing and annotation of Brassica cretica.</title>
        <authorList>
            <person name="Studholme D.J."/>
            <person name="Sarris P.F."/>
        </authorList>
    </citation>
    <scope>NUCLEOTIDE SEQUENCE</scope>
    <source>
        <strain evidence="1">PFS-001/15</strain>
        <tissue evidence="1">Leaf</tissue>
    </source>
</reference>
<evidence type="ECO:0008006" key="3">
    <source>
        <dbReference type="Google" id="ProtNLM"/>
    </source>
</evidence>
<evidence type="ECO:0000313" key="1">
    <source>
        <dbReference type="EMBL" id="KAF2581483.1"/>
    </source>
</evidence>
<sequence length="156" mass="17511">MLTNTLCSRCGAVEMQEHLFFQCSFARQVWELAPWSSQNYFPQTTTFTAALQSSYLQKNLPPYGIVSNVFPWISWHLWTTRNKLIFDSRSTTPHDVVLPPTPPLIIPTATIFCNTDAAWKSDSNSAGLAWIFSDQSGLEIDRSSSAQDHVASPMHG</sequence>
<evidence type="ECO:0000313" key="2">
    <source>
        <dbReference type="Proteomes" id="UP000712281"/>
    </source>
</evidence>
<comment type="caution">
    <text evidence="1">The sequence shown here is derived from an EMBL/GenBank/DDBJ whole genome shotgun (WGS) entry which is preliminary data.</text>
</comment>
<name>A0A8S9JJ05_BRACR</name>
<dbReference type="EMBL" id="QGKW02001660">
    <property type="protein sequence ID" value="KAF2581483.1"/>
    <property type="molecule type" value="Genomic_DNA"/>
</dbReference>